<evidence type="ECO:0000313" key="2">
    <source>
        <dbReference type="Proteomes" id="UP001341840"/>
    </source>
</evidence>
<dbReference type="Proteomes" id="UP001341840">
    <property type="component" value="Unassembled WGS sequence"/>
</dbReference>
<evidence type="ECO:0000313" key="1">
    <source>
        <dbReference type="EMBL" id="MED6125904.1"/>
    </source>
</evidence>
<reference evidence="1 2" key="1">
    <citation type="journal article" date="2023" name="Plants (Basel)">
        <title>Bridging the Gap: Combining Genomics and Transcriptomics Approaches to Understand Stylosanthes scabra, an Orphan Legume from the Brazilian Caatinga.</title>
        <authorList>
            <person name="Ferreira-Neto J.R.C."/>
            <person name="da Silva M.D."/>
            <person name="Binneck E."/>
            <person name="de Melo N.F."/>
            <person name="da Silva R.H."/>
            <person name="de Melo A.L.T.M."/>
            <person name="Pandolfi V."/>
            <person name="Bustamante F.O."/>
            <person name="Brasileiro-Vidal A.C."/>
            <person name="Benko-Iseppon A.M."/>
        </authorList>
    </citation>
    <scope>NUCLEOTIDE SEQUENCE [LARGE SCALE GENOMIC DNA]</scope>
    <source>
        <tissue evidence="1">Leaves</tissue>
    </source>
</reference>
<accession>A0ABU6RPN1</accession>
<protein>
    <submittedName>
        <fullName evidence="1">Uncharacterized protein</fullName>
    </submittedName>
</protein>
<organism evidence="1 2">
    <name type="scientific">Stylosanthes scabra</name>
    <dbReference type="NCBI Taxonomy" id="79078"/>
    <lineage>
        <taxon>Eukaryota</taxon>
        <taxon>Viridiplantae</taxon>
        <taxon>Streptophyta</taxon>
        <taxon>Embryophyta</taxon>
        <taxon>Tracheophyta</taxon>
        <taxon>Spermatophyta</taxon>
        <taxon>Magnoliopsida</taxon>
        <taxon>eudicotyledons</taxon>
        <taxon>Gunneridae</taxon>
        <taxon>Pentapetalae</taxon>
        <taxon>rosids</taxon>
        <taxon>fabids</taxon>
        <taxon>Fabales</taxon>
        <taxon>Fabaceae</taxon>
        <taxon>Papilionoideae</taxon>
        <taxon>50 kb inversion clade</taxon>
        <taxon>dalbergioids sensu lato</taxon>
        <taxon>Dalbergieae</taxon>
        <taxon>Pterocarpus clade</taxon>
        <taxon>Stylosanthes</taxon>
    </lineage>
</organism>
<keyword evidence="2" id="KW-1185">Reference proteome</keyword>
<dbReference type="EMBL" id="JASCZI010031086">
    <property type="protein sequence ID" value="MED6125904.1"/>
    <property type="molecule type" value="Genomic_DNA"/>
</dbReference>
<sequence length="140" mass="16275">MPDNKSIHFSRATLAACARCRKYNEIQLVILFHRLEWGPLDRHRGLEPWFAQWTASMLDLRATSTLKKLVINSAYALFCEFWHDDGLFRASNDLLVLDSMYDHAFDELRKSLDKYVGKLIEDMLKIVIPTFDHKGLGFPS</sequence>
<comment type="caution">
    <text evidence="1">The sequence shown here is derived from an EMBL/GenBank/DDBJ whole genome shotgun (WGS) entry which is preliminary data.</text>
</comment>
<gene>
    <name evidence="1" type="ORF">PIB30_073070</name>
</gene>
<proteinExistence type="predicted"/>
<name>A0ABU6RPN1_9FABA</name>